<dbReference type="InterPro" id="IPR036691">
    <property type="entry name" value="Endo/exonu/phosph_ase_sf"/>
</dbReference>
<dbReference type="AlphaFoldDB" id="A0A3Q0GKN2"/>
<keyword evidence="1" id="KW-1185">Reference proteome</keyword>
<dbReference type="PANTHER" id="PTHR23227:SF85">
    <property type="entry name" value="CRANIOFACIAL DEVELOPMENT PROTEIN 2"/>
    <property type="match status" value="1"/>
</dbReference>
<dbReference type="Proteomes" id="UP000189705">
    <property type="component" value="Unplaced"/>
</dbReference>
<sequence>MDNTSLRTTVTIRKKTSKERTIILGDFNERVGNDNLAWKGALGRHGLGNCNDNGRLLLEFCAEMQVTITKTQFQQKNHYKTFWMHPRSRHWHLIDYISVHQHDLGNVLHTRVMPSADYYTDN</sequence>
<dbReference type="InterPro" id="IPR027124">
    <property type="entry name" value="Swc5/CFDP1/2"/>
</dbReference>
<dbReference type="PANTHER" id="PTHR23227">
    <property type="entry name" value="BUCENTAUR RELATED"/>
    <property type="match status" value="1"/>
</dbReference>
<dbReference type="InParanoid" id="A0A3Q0GKN2"/>
<dbReference type="GeneID" id="112550344"/>
<name>A0A3Q0GKN2_ALLSI</name>
<evidence type="ECO:0000313" key="2">
    <source>
        <dbReference type="RefSeq" id="XP_025060271.1"/>
    </source>
</evidence>
<dbReference type="Gene3D" id="3.60.10.10">
    <property type="entry name" value="Endonuclease/exonuclease/phosphatase"/>
    <property type="match status" value="1"/>
</dbReference>
<protein>
    <submittedName>
        <fullName evidence="2">Craniofacial development protein 2-like</fullName>
    </submittedName>
</protein>
<organism evidence="1 2">
    <name type="scientific">Alligator sinensis</name>
    <name type="common">Chinese alligator</name>
    <dbReference type="NCBI Taxonomy" id="38654"/>
    <lineage>
        <taxon>Eukaryota</taxon>
        <taxon>Metazoa</taxon>
        <taxon>Chordata</taxon>
        <taxon>Craniata</taxon>
        <taxon>Vertebrata</taxon>
        <taxon>Euteleostomi</taxon>
        <taxon>Archelosauria</taxon>
        <taxon>Archosauria</taxon>
        <taxon>Crocodylia</taxon>
        <taxon>Alligatoridae</taxon>
        <taxon>Alligatorinae</taxon>
        <taxon>Alligator</taxon>
    </lineage>
</organism>
<dbReference type="KEGG" id="asn:112550344"/>
<gene>
    <name evidence="2" type="primary">LOC112550344</name>
</gene>
<accession>A0A3Q0GKN2</accession>
<proteinExistence type="predicted"/>
<dbReference type="RefSeq" id="XP_025060271.1">
    <property type="nucleotide sequence ID" value="XM_025204486.1"/>
</dbReference>
<dbReference type="SUPFAM" id="SSF56219">
    <property type="entry name" value="DNase I-like"/>
    <property type="match status" value="1"/>
</dbReference>
<evidence type="ECO:0000313" key="1">
    <source>
        <dbReference type="Proteomes" id="UP000189705"/>
    </source>
</evidence>
<reference evidence="2" key="1">
    <citation type="submission" date="2025-08" db="UniProtKB">
        <authorList>
            <consortium name="RefSeq"/>
        </authorList>
    </citation>
    <scope>IDENTIFICATION</scope>
</reference>